<evidence type="ECO:0000313" key="2">
    <source>
        <dbReference type="Proteomes" id="UP001385951"/>
    </source>
</evidence>
<gene>
    <name evidence="1" type="ORF">QCA50_012576</name>
</gene>
<name>A0AAW0G3X3_9APHY</name>
<comment type="caution">
    <text evidence="1">The sequence shown here is derived from an EMBL/GenBank/DDBJ whole genome shotgun (WGS) entry which is preliminary data.</text>
</comment>
<keyword evidence="2" id="KW-1185">Reference proteome</keyword>
<dbReference type="Proteomes" id="UP001385951">
    <property type="component" value="Unassembled WGS sequence"/>
</dbReference>
<reference evidence="1 2" key="1">
    <citation type="submission" date="2022-09" db="EMBL/GenBank/DDBJ databases">
        <authorList>
            <person name="Palmer J.M."/>
        </authorList>
    </citation>
    <scope>NUCLEOTIDE SEQUENCE [LARGE SCALE GENOMIC DNA]</scope>
    <source>
        <strain evidence="1 2">DSM 7382</strain>
    </source>
</reference>
<dbReference type="EMBL" id="JASBNA010000026">
    <property type="protein sequence ID" value="KAK7684252.1"/>
    <property type="molecule type" value="Genomic_DNA"/>
</dbReference>
<sequence length="144" mass="15883">MTKKSPSRIHHSYKNLIARVCAEEVSLTSLPGFDSIPDLQHDPERINEASLGELDHLRDLIHLKDRLTMLKHRLPVMQTLEFTSSPQYIRNNPYEQKDYTLIEEINVGKSALSLTAHKNQGASSCASAESNLCGGGGALHSGSC</sequence>
<protein>
    <submittedName>
        <fullName evidence="1">Uncharacterized protein</fullName>
    </submittedName>
</protein>
<evidence type="ECO:0000313" key="1">
    <source>
        <dbReference type="EMBL" id="KAK7684252.1"/>
    </source>
</evidence>
<organism evidence="1 2">
    <name type="scientific">Cerrena zonata</name>
    <dbReference type="NCBI Taxonomy" id="2478898"/>
    <lineage>
        <taxon>Eukaryota</taxon>
        <taxon>Fungi</taxon>
        <taxon>Dikarya</taxon>
        <taxon>Basidiomycota</taxon>
        <taxon>Agaricomycotina</taxon>
        <taxon>Agaricomycetes</taxon>
        <taxon>Polyporales</taxon>
        <taxon>Cerrenaceae</taxon>
        <taxon>Cerrena</taxon>
    </lineage>
</organism>
<accession>A0AAW0G3X3</accession>
<proteinExistence type="predicted"/>
<dbReference type="AlphaFoldDB" id="A0AAW0G3X3"/>